<dbReference type="PANTHER" id="PTHR47169">
    <property type="entry name" value="OS01G0541250 PROTEIN"/>
    <property type="match status" value="1"/>
</dbReference>
<accession>A0A485KCR1</accession>
<reference evidence="2 3" key="1">
    <citation type="submission" date="2019-03" db="EMBL/GenBank/DDBJ databases">
        <authorList>
            <person name="Gaulin E."/>
            <person name="Dumas B."/>
        </authorList>
    </citation>
    <scope>NUCLEOTIDE SEQUENCE [LARGE SCALE GENOMIC DNA]</scope>
    <source>
        <strain evidence="2">CBS 568.67</strain>
    </source>
</reference>
<dbReference type="GO" id="GO:0003676">
    <property type="term" value="F:nucleic acid binding"/>
    <property type="evidence" value="ECO:0007669"/>
    <property type="project" value="InterPro"/>
</dbReference>
<evidence type="ECO:0000313" key="3">
    <source>
        <dbReference type="Proteomes" id="UP000332933"/>
    </source>
</evidence>
<dbReference type="InterPro" id="IPR036397">
    <property type="entry name" value="RNaseH_sf"/>
</dbReference>
<dbReference type="Gene3D" id="3.30.420.10">
    <property type="entry name" value="Ribonuclease H-like superfamily/Ribonuclease H"/>
    <property type="match status" value="1"/>
</dbReference>
<protein>
    <submittedName>
        <fullName evidence="2">Aste57867_2222 protein</fullName>
    </submittedName>
</protein>
<keyword evidence="3" id="KW-1185">Reference proteome</keyword>
<proteinExistence type="predicted"/>
<dbReference type="OrthoDB" id="113327at2759"/>
<dbReference type="PANTHER" id="PTHR47169:SF2">
    <property type="entry name" value="OS01G0541250 PROTEIN"/>
    <property type="match status" value="1"/>
</dbReference>
<dbReference type="EMBL" id="VJMH01000236">
    <property type="protein sequence ID" value="KAF0717577.1"/>
    <property type="molecule type" value="Genomic_DNA"/>
</dbReference>
<organism evidence="2 3">
    <name type="scientific">Aphanomyces stellatus</name>
    <dbReference type="NCBI Taxonomy" id="120398"/>
    <lineage>
        <taxon>Eukaryota</taxon>
        <taxon>Sar</taxon>
        <taxon>Stramenopiles</taxon>
        <taxon>Oomycota</taxon>
        <taxon>Saprolegniomycetes</taxon>
        <taxon>Saprolegniales</taxon>
        <taxon>Verrucalvaceae</taxon>
        <taxon>Aphanomyces</taxon>
    </lineage>
</organism>
<dbReference type="EMBL" id="CAADRA010000236">
    <property type="protein sequence ID" value="VFT79425.1"/>
    <property type="molecule type" value="Genomic_DNA"/>
</dbReference>
<dbReference type="AlphaFoldDB" id="A0A485KCR1"/>
<evidence type="ECO:0000313" key="2">
    <source>
        <dbReference type="EMBL" id="VFT79425.1"/>
    </source>
</evidence>
<dbReference type="Proteomes" id="UP000332933">
    <property type="component" value="Unassembled WGS sequence"/>
</dbReference>
<reference evidence="1" key="2">
    <citation type="submission" date="2019-06" db="EMBL/GenBank/DDBJ databases">
        <title>Genomics analysis of Aphanomyces spp. identifies a new class of oomycete effector associated with host adaptation.</title>
        <authorList>
            <person name="Gaulin E."/>
        </authorList>
    </citation>
    <scope>NUCLEOTIDE SEQUENCE</scope>
    <source>
        <strain evidence="1">CBS 578.67</strain>
    </source>
</reference>
<name>A0A485KCR1_9STRA</name>
<evidence type="ECO:0000313" key="1">
    <source>
        <dbReference type="EMBL" id="KAF0717577.1"/>
    </source>
</evidence>
<gene>
    <name evidence="2" type="primary">Aste57867_2222</name>
    <name evidence="1" type="ORF">As57867_002217</name>
    <name evidence="2" type="ORF">ASTE57867_2222</name>
</gene>
<sequence length="298" mass="33998">MKKTARLKAKSSYVKPLLTEANRIARLAFAKSFLRPSLNGHHVFVNMYDQVHVDEKWFFLTKVKRRIYVYADEEVATRAVQSNSFITKVMFLAAVARPYDYRTRKFFDGKLGVWPFVKVEPAEQSRKNRPRGTLITSPQNVTGEVYREMILRKVIPSIKANLPGARSREIVLQQDNAGPHSQMTTQFLKSQGVRGVVVAPQPPNSPDFNVLDLGFFHSIQSLQHHKRTRNIEELVGAVGEALFEFPVETLSKTFITLQKVMETSISIRGGNEFKLPHMKKDSTISDLSTFNVEFLLNE</sequence>